<dbReference type="Proteomes" id="UP000008177">
    <property type="component" value="Unplaced contigs"/>
</dbReference>
<dbReference type="EMBL" id="FQ790291">
    <property type="protein sequence ID" value="CCD48095.1"/>
    <property type="molecule type" value="Genomic_DNA"/>
</dbReference>
<proteinExistence type="predicted"/>
<gene>
    <name evidence="1" type="ORF">BofuT4_uP111080.1</name>
</gene>
<evidence type="ECO:0000313" key="1">
    <source>
        <dbReference type="EMBL" id="CCD48095.1"/>
    </source>
</evidence>
<accession>G2Y643</accession>
<organism evidence="1 2">
    <name type="scientific">Botryotinia fuckeliana (strain T4)</name>
    <name type="common">Noble rot fungus</name>
    <name type="synonym">Botrytis cinerea</name>
    <dbReference type="NCBI Taxonomy" id="999810"/>
    <lineage>
        <taxon>Eukaryota</taxon>
        <taxon>Fungi</taxon>
        <taxon>Dikarya</taxon>
        <taxon>Ascomycota</taxon>
        <taxon>Pezizomycotina</taxon>
        <taxon>Leotiomycetes</taxon>
        <taxon>Helotiales</taxon>
        <taxon>Sclerotiniaceae</taxon>
        <taxon>Botrytis</taxon>
    </lineage>
</organism>
<dbReference type="InParanoid" id="G2Y643"/>
<evidence type="ECO:0000313" key="2">
    <source>
        <dbReference type="Proteomes" id="UP000008177"/>
    </source>
</evidence>
<dbReference type="AlphaFoldDB" id="G2Y643"/>
<name>G2Y643_BOTF4</name>
<sequence>MTPTCDGFPHSEPKLGVACQYNSDATPTYQRSWGAFKISYHATGGP</sequence>
<dbReference type="HOGENOM" id="CLU_3191221_0_0_1"/>
<reference evidence="2" key="1">
    <citation type="journal article" date="2011" name="PLoS Genet.">
        <title>Genomic analysis of the necrotrophic fungal pathogens Sclerotinia sclerotiorum and Botrytis cinerea.</title>
        <authorList>
            <person name="Amselem J."/>
            <person name="Cuomo C.A."/>
            <person name="van Kan J.A."/>
            <person name="Viaud M."/>
            <person name="Benito E.P."/>
            <person name="Couloux A."/>
            <person name="Coutinho P.M."/>
            <person name="de Vries R.P."/>
            <person name="Dyer P.S."/>
            <person name="Fillinger S."/>
            <person name="Fournier E."/>
            <person name="Gout L."/>
            <person name="Hahn M."/>
            <person name="Kohn L."/>
            <person name="Lapalu N."/>
            <person name="Plummer K.M."/>
            <person name="Pradier J.M."/>
            <person name="Quevillon E."/>
            <person name="Sharon A."/>
            <person name="Simon A."/>
            <person name="ten Have A."/>
            <person name="Tudzynski B."/>
            <person name="Tudzynski P."/>
            <person name="Wincker P."/>
            <person name="Andrew M."/>
            <person name="Anthouard V."/>
            <person name="Beever R.E."/>
            <person name="Beffa R."/>
            <person name="Benoit I."/>
            <person name="Bouzid O."/>
            <person name="Brault B."/>
            <person name="Chen Z."/>
            <person name="Choquer M."/>
            <person name="Collemare J."/>
            <person name="Cotton P."/>
            <person name="Danchin E.G."/>
            <person name="Da Silva C."/>
            <person name="Gautier A."/>
            <person name="Giraud C."/>
            <person name="Giraud T."/>
            <person name="Gonzalez C."/>
            <person name="Grossetete S."/>
            <person name="Guldener U."/>
            <person name="Henrissat B."/>
            <person name="Howlett B.J."/>
            <person name="Kodira C."/>
            <person name="Kretschmer M."/>
            <person name="Lappartient A."/>
            <person name="Leroch M."/>
            <person name="Levis C."/>
            <person name="Mauceli E."/>
            <person name="Neuveglise C."/>
            <person name="Oeser B."/>
            <person name="Pearson M."/>
            <person name="Poulain J."/>
            <person name="Poussereau N."/>
            <person name="Quesneville H."/>
            <person name="Rascle C."/>
            <person name="Schumacher J."/>
            <person name="Segurens B."/>
            <person name="Sexton A."/>
            <person name="Silva E."/>
            <person name="Sirven C."/>
            <person name="Soanes D.M."/>
            <person name="Talbot N.J."/>
            <person name="Templeton M."/>
            <person name="Yandava C."/>
            <person name="Yarden O."/>
            <person name="Zeng Q."/>
            <person name="Rollins J.A."/>
            <person name="Lebrun M.H."/>
            <person name="Dickman M."/>
        </authorList>
    </citation>
    <scope>NUCLEOTIDE SEQUENCE [LARGE SCALE GENOMIC DNA]</scope>
    <source>
        <strain evidence="2">T4</strain>
    </source>
</reference>
<protein>
    <submittedName>
        <fullName evidence="1">Uncharacterized protein</fullName>
    </submittedName>
</protein>